<proteinExistence type="predicted"/>
<protein>
    <submittedName>
        <fullName evidence="2">Uncharacterized protein</fullName>
    </submittedName>
</protein>
<dbReference type="Proteomes" id="UP000315908">
    <property type="component" value="Unassembled WGS sequence"/>
</dbReference>
<evidence type="ECO:0000313" key="3">
    <source>
        <dbReference type="Proteomes" id="UP000315908"/>
    </source>
</evidence>
<dbReference type="RefSeq" id="WP_145330432.1">
    <property type="nucleotide sequence ID" value="NZ_JBPFRX010000028.1"/>
</dbReference>
<organism evidence="2 3">
    <name type="scientific">Sphingobacterium siyangense</name>
    <dbReference type="NCBI Taxonomy" id="459529"/>
    <lineage>
        <taxon>Bacteria</taxon>
        <taxon>Pseudomonadati</taxon>
        <taxon>Bacteroidota</taxon>
        <taxon>Sphingobacteriia</taxon>
        <taxon>Sphingobacteriales</taxon>
        <taxon>Sphingobacteriaceae</taxon>
        <taxon>Sphingobacterium</taxon>
    </lineage>
</organism>
<gene>
    <name evidence="2" type="ORF">IQ31_04807</name>
</gene>
<evidence type="ECO:0000313" key="2">
    <source>
        <dbReference type="EMBL" id="TWI15884.1"/>
    </source>
</evidence>
<sequence>MRLVNRITGEAFHLPPDLTANLFGVALRLTVGKELILNFDQVVFAAIFARHHPPEHMHQPYRVLHKHAHAYKPMKGNLEQLLARTCTTPLWEDDLLSIDDALLLVGTESVQDDWIVLVKQKRGNKKYLLLIVKGGSFGFSQIFFRQNSMAFDIVIY</sequence>
<keyword evidence="1" id="KW-1133">Transmembrane helix</keyword>
<comment type="caution">
    <text evidence="2">The sequence shown here is derived from an EMBL/GenBank/DDBJ whole genome shotgun (WGS) entry which is preliminary data.</text>
</comment>
<dbReference type="AlphaFoldDB" id="A0A562M7H0"/>
<evidence type="ECO:0000256" key="1">
    <source>
        <dbReference type="SAM" id="Phobius"/>
    </source>
</evidence>
<accession>A0A562M7H0</accession>
<name>A0A562M7H0_9SPHI</name>
<reference evidence="2 3" key="1">
    <citation type="journal article" date="2015" name="Stand. Genomic Sci.">
        <title>Genomic Encyclopedia of Bacterial and Archaeal Type Strains, Phase III: the genomes of soil and plant-associated and newly described type strains.</title>
        <authorList>
            <person name="Whitman W.B."/>
            <person name="Woyke T."/>
            <person name="Klenk H.P."/>
            <person name="Zhou Y."/>
            <person name="Lilburn T.G."/>
            <person name="Beck B.J."/>
            <person name="De Vos P."/>
            <person name="Vandamme P."/>
            <person name="Eisen J.A."/>
            <person name="Garrity G."/>
            <person name="Hugenholtz P."/>
            <person name="Kyrpides N.C."/>
        </authorList>
    </citation>
    <scope>NUCLEOTIDE SEQUENCE [LARGE SCALE GENOMIC DNA]</scope>
    <source>
        <strain evidence="2 3">CGMCC 1.6855</strain>
    </source>
</reference>
<keyword evidence="1" id="KW-0812">Transmembrane</keyword>
<dbReference type="EMBL" id="VLKR01000037">
    <property type="protein sequence ID" value="TWI15884.1"/>
    <property type="molecule type" value="Genomic_DNA"/>
</dbReference>
<keyword evidence="1" id="KW-0472">Membrane</keyword>
<feature type="transmembrane region" description="Helical" evidence="1">
    <location>
        <begin position="127"/>
        <end position="144"/>
    </location>
</feature>